<keyword evidence="1" id="KW-0812">Transmembrane</keyword>
<sequence>MSNLLPMESLQAVRNAHRARFVLVGSLIVIVCGAVALLALVPAYAIVRSGHAAIDDPLQTVSLPPSTDRDDVMRAQALVRELRPVASSTTSALQILGSVLSARPPGITISSMSFARGDPGTIVVSGVAPSRDEVNAYRAALSKDSRFKTVSVPIGILSIPEGGRFSVTLTGTF</sequence>
<name>A0A1F6F1L6_9BACT</name>
<accession>A0A1F6F1L6</accession>
<comment type="caution">
    <text evidence="2">The sequence shown here is derived from an EMBL/GenBank/DDBJ whole genome shotgun (WGS) entry which is preliminary data.</text>
</comment>
<evidence type="ECO:0000313" key="2">
    <source>
        <dbReference type="EMBL" id="OGG79749.1"/>
    </source>
</evidence>
<dbReference type="STRING" id="1798512.A3A39_04465"/>
<organism evidence="2 3">
    <name type="scientific">Candidatus Kaiserbacteria bacterium RIFCSPLOWO2_01_FULL_54_13</name>
    <dbReference type="NCBI Taxonomy" id="1798512"/>
    <lineage>
        <taxon>Bacteria</taxon>
        <taxon>Candidatus Kaiseribacteriota</taxon>
    </lineage>
</organism>
<dbReference type="EMBL" id="MFLZ01000020">
    <property type="protein sequence ID" value="OGG79749.1"/>
    <property type="molecule type" value="Genomic_DNA"/>
</dbReference>
<reference evidence="2 3" key="1">
    <citation type="journal article" date="2016" name="Nat. Commun.">
        <title>Thousands of microbial genomes shed light on interconnected biogeochemical processes in an aquifer system.</title>
        <authorList>
            <person name="Anantharaman K."/>
            <person name="Brown C.T."/>
            <person name="Hug L.A."/>
            <person name="Sharon I."/>
            <person name="Castelle C.J."/>
            <person name="Probst A.J."/>
            <person name="Thomas B.C."/>
            <person name="Singh A."/>
            <person name="Wilkins M.J."/>
            <person name="Karaoz U."/>
            <person name="Brodie E.L."/>
            <person name="Williams K.H."/>
            <person name="Hubbard S.S."/>
            <person name="Banfield J.F."/>
        </authorList>
    </citation>
    <scope>NUCLEOTIDE SEQUENCE [LARGE SCALE GENOMIC DNA]</scope>
</reference>
<evidence type="ECO:0000313" key="3">
    <source>
        <dbReference type="Proteomes" id="UP000177372"/>
    </source>
</evidence>
<protein>
    <submittedName>
        <fullName evidence="2">Uncharacterized protein</fullName>
    </submittedName>
</protein>
<keyword evidence="1" id="KW-0472">Membrane</keyword>
<proteinExistence type="predicted"/>
<feature type="transmembrane region" description="Helical" evidence="1">
    <location>
        <begin position="21"/>
        <end position="47"/>
    </location>
</feature>
<evidence type="ECO:0000256" key="1">
    <source>
        <dbReference type="SAM" id="Phobius"/>
    </source>
</evidence>
<keyword evidence="1" id="KW-1133">Transmembrane helix</keyword>
<dbReference type="Proteomes" id="UP000177372">
    <property type="component" value="Unassembled WGS sequence"/>
</dbReference>
<gene>
    <name evidence="2" type="ORF">A3A39_04465</name>
</gene>
<dbReference type="AlphaFoldDB" id="A0A1F6F1L6"/>